<dbReference type="SUPFAM" id="SSF48452">
    <property type="entry name" value="TPR-like"/>
    <property type="match status" value="1"/>
</dbReference>
<dbReference type="PANTHER" id="PTHR44943">
    <property type="entry name" value="CELLULOSE SYNTHASE OPERON PROTEIN C"/>
    <property type="match status" value="1"/>
</dbReference>
<dbReference type="EMBL" id="LAOA01000164">
    <property type="protein sequence ID" value="KJV70898.1"/>
    <property type="molecule type" value="Genomic_DNA"/>
</dbReference>
<comment type="caution">
    <text evidence="4">The sequence shown here is derived from an EMBL/GenBank/DDBJ whole genome shotgun (WGS) entry which is preliminary data.</text>
</comment>
<protein>
    <submittedName>
        <fullName evidence="4">Tetratricopeptide repeat family protein</fullName>
    </submittedName>
</protein>
<dbReference type="AlphaFoldDB" id="A0A0F3NS71"/>
<feature type="repeat" description="TPR" evidence="3">
    <location>
        <begin position="94"/>
        <end position="127"/>
    </location>
</feature>
<evidence type="ECO:0000256" key="2">
    <source>
        <dbReference type="ARBA" id="ARBA00022803"/>
    </source>
</evidence>
<dbReference type="PANTHER" id="PTHR44943:SF8">
    <property type="entry name" value="TPR REPEAT-CONTAINING PROTEIN MJ0263"/>
    <property type="match status" value="1"/>
</dbReference>
<dbReference type="SMART" id="SM00028">
    <property type="entry name" value="TPR"/>
    <property type="match status" value="3"/>
</dbReference>
<name>A0A0F3NS71_ORITS</name>
<dbReference type="RefSeq" id="WP_155379164.1">
    <property type="nucleotide sequence ID" value="NZ_LAOA01000164.1"/>
</dbReference>
<reference evidence="4 5" key="1">
    <citation type="submission" date="2015-01" db="EMBL/GenBank/DDBJ databases">
        <title>Genome Sequencing of Rickettsiales.</title>
        <authorList>
            <person name="Daugherty S.C."/>
            <person name="Su Q."/>
            <person name="Abolude K."/>
            <person name="Beier-Sexton M."/>
            <person name="Carlyon J.A."/>
            <person name="Carter R."/>
            <person name="Day N.P."/>
            <person name="Dumler S.J."/>
            <person name="Dyachenko V."/>
            <person name="Godinez A."/>
            <person name="Kurtti T.J."/>
            <person name="Lichay M."/>
            <person name="Mullins K.E."/>
            <person name="Ott S."/>
            <person name="Pappas-Brown V."/>
            <person name="Paris D.H."/>
            <person name="Patel P."/>
            <person name="Richards A.L."/>
            <person name="Sadzewicz L."/>
            <person name="Sears K."/>
            <person name="Seidman D."/>
            <person name="Sengamalay N."/>
            <person name="Stenos J."/>
            <person name="Tallon L.J."/>
            <person name="Vincent G."/>
            <person name="Fraser C.M."/>
            <person name="Munderloh U."/>
            <person name="Dunning-Hotopp J.C."/>
        </authorList>
    </citation>
    <scope>NUCLEOTIDE SEQUENCE [LARGE SCALE GENOMIC DNA]</scope>
    <source>
        <strain evidence="4 5">TA716</strain>
    </source>
</reference>
<evidence type="ECO:0000256" key="1">
    <source>
        <dbReference type="ARBA" id="ARBA00022737"/>
    </source>
</evidence>
<dbReference type="InterPro" id="IPR011990">
    <property type="entry name" value="TPR-like_helical_dom_sf"/>
</dbReference>
<dbReference type="PATRIC" id="fig|1359175.3.peg.902"/>
<keyword evidence="2 3" id="KW-0802">TPR repeat</keyword>
<dbReference type="Pfam" id="PF00515">
    <property type="entry name" value="TPR_1"/>
    <property type="match status" value="2"/>
</dbReference>
<dbReference type="Pfam" id="PF07719">
    <property type="entry name" value="TPR_2"/>
    <property type="match status" value="1"/>
</dbReference>
<dbReference type="Proteomes" id="UP000033671">
    <property type="component" value="Unassembled WGS sequence"/>
</dbReference>
<sequence length="140" mass="16665">MKFVKYITAVINMLHQKLMQDKAMLAEKHFNVGISFLELNKYQEAMKNFDLAIKYKPNHAKAYYNKGVCLYELGQFQEVIENYDLAIKYNPNHADAYYNKGVYLYELGQFQEAIENYDLAIKYNLIMQMLIIIKEFIYMN</sequence>
<evidence type="ECO:0000313" key="4">
    <source>
        <dbReference type="EMBL" id="KJV70898.1"/>
    </source>
</evidence>
<accession>A0A0F3NS71</accession>
<organism evidence="4 5">
    <name type="scientific">Orientia tsutsugamushi str. TA716</name>
    <dbReference type="NCBI Taxonomy" id="1359175"/>
    <lineage>
        <taxon>Bacteria</taxon>
        <taxon>Pseudomonadati</taxon>
        <taxon>Pseudomonadota</taxon>
        <taxon>Alphaproteobacteria</taxon>
        <taxon>Rickettsiales</taxon>
        <taxon>Rickettsiaceae</taxon>
        <taxon>Rickettsieae</taxon>
        <taxon>Orientia</taxon>
    </lineage>
</organism>
<dbReference type="InterPro" id="IPR013105">
    <property type="entry name" value="TPR_2"/>
</dbReference>
<gene>
    <name evidence="4" type="ORF">OTSTA716_2430</name>
</gene>
<dbReference type="PROSITE" id="PS50293">
    <property type="entry name" value="TPR_REGION"/>
    <property type="match status" value="3"/>
</dbReference>
<dbReference type="Gene3D" id="1.25.40.10">
    <property type="entry name" value="Tetratricopeptide repeat domain"/>
    <property type="match status" value="2"/>
</dbReference>
<feature type="repeat" description="TPR" evidence="3">
    <location>
        <begin position="26"/>
        <end position="59"/>
    </location>
</feature>
<keyword evidence="1" id="KW-0677">Repeat</keyword>
<evidence type="ECO:0000256" key="3">
    <source>
        <dbReference type="PROSITE-ProRule" id="PRU00339"/>
    </source>
</evidence>
<proteinExistence type="predicted"/>
<dbReference type="InterPro" id="IPR019734">
    <property type="entry name" value="TPR_rpt"/>
</dbReference>
<feature type="repeat" description="TPR" evidence="3">
    <location>
        <begin position="60"/>
        <end position="93"/>
    </location>
</feature>
<dbReference type="PROSITE" id="PS50005">
    <property type="entry name" value="TPR"/>
    <property type="match status" value="3"/>
</dbReference>
<dbReference type="InterPro" id="IPR051685">
    <property type="entry name" value="Ycf3/AcsC/BcsC/TPR_MFPF"/>
</dbReference>
<evidence type="ECO:0000313" key="5">
    <source>
        <dbReference type="Proteomes" id="UP000033671"/>
    </source>
</evidence>